<dbReference type="InterPro" id="IPR024537">
    <property type="entry name" value="DUF3322"/>
</dbReference>
<dbReference type="Pfam" id="PF11795">
    <property type="entry name" value="DUF3322"/>
    <property type="match status" value="1"/>
</dbReference>
<dbReference type="InterPro" id="IPR024534">
    <property type="entry name" value="JetD_C"/>
</dbReference>
<evidence type="ECO:0008006" key="5">
    <source>
        <dbReference type="Google" id="ProtNLM"/>
    </source>
</evidence>
<dbReference type="EMBL" id="BAAAMK010000011">
    <property type="protein sequence ID" value="GAA1967298.1"/>
    <property type="molecule type" value="Genomic_DNA"/>
</dbReference>
<organism evidence="3 4">
    <name type="scientific">Agromyces allii</name>
    <dbReference type="NCBI Taxonomy" id="393607"/>
    <lineage>
        <taxon>Bacteria</taxon>
        <taxon>Bacillati</taxon>
        <taxon>Actinomycetota</taxon>
        <taxon>Actinomycetes</taxon>
        <taxon>Micrococcales</taxon>
        <taxon>Microbacteriaceae</taxon>
        <taxon>Agromyces</taxon>
    </lineage>
</organism>
<proteinExistence type="predicted"/>
<dbReference type="Pfam" id="PF09983">
    <property type="entry name" value="JetD_C"/>
    <property type="match status" value="1"/>
</dbReference>
<sequence>MSPRLVWPDDAANKLRAHLTDTWASRLCAEVTHAAEEPKEISLRPGVIRSHDVAGLGHGAWNDWRQAWSRVELDHSGADVELRAVTVAGVPQEAPFRLRVRSLQAATQVLERLGGAPFGVDIDRARSIGRRLSTVGAALTANALARTARLDDTDVEVVISAITWLDEQPDLSEWTTRQLPIPEMHTKWLDAHRGLLRDLLGRDIYGETRPRLAVAHLTYVDPDYLATEQRRHDAWTTGDTHQPAYAPQTVLIVENRDCRLWFPDAPGTIVVEGGGKAASSLLAGVAWIRAAARVYYWGDMDADGYAILDHLRAAFATSGIRLESILMDSTALTRFAHLGVNRDKHGAALKPSSIRLGNLTAAENDAYAAIATTGNVAFRRIEQERISITEALHELAVAG</sequence>
<name>A0ABN2RDJ5_9MICO</name>
<dbReference type="RefSeq" id="WP_157416802.1">
    <property type="nucleotide sequence ID" value="NZ_BAAAMK010000011.1"/>
</dbReference>
<feature type="domain" description="Wadjet protein JetD C-terminal" evidence="1">
    <location>
        <begin position="220"/>
        <end position="392"/>
    </location>
</feature>
<protein>
    <recommendedName>
        <fullName evidence="5">DUF3322 and DUF2220 domain-containing protein</fullName>
    </recommendedName>
</protein>
<accession>A0ABN2RDJ5</accession>
<reference evidence="3 4" key="1">
    <citation type="journal article" date="2019" name="Int. J. Syst. Evol. Microbiol.">
        <title>The Global Catalogue of Microorganisms (GCM) 10K type strain sequencing project: providing services to taxonomists for standard genome sequencing and annotation.</title>
        <authorList>
            <consortium name="The Broad Institute Genomics Platform"/>
            <consortium name="The Broad Institute Genome Sequencing Center for Infectious Disease"/>
            <person name="Wu L."/>
            <person name="Ma J."/>
        </authorList>
    </citation>
    <scope>NUCLEOTIDE SEQUENCE [LARGE SCALE GENOMIC DNA]</scope>
    <source>
        <strain evidence="3 4">JCM 13584</strain>
    </source>
</reference>
<evidence type="ECO:0000259" key="1">
    <source>
        <dbReference type="Pfam" id="PF09983"/>
    </source>
</evidence>
<gene>
    <name evidence="3" type="ORF">GCM10009717_37830</name>
</gene>
<feature type="domain" description="DUF3322" evidence="2">
    <location>
        <begin position="14"/>
        <end position="200"/>
    </location>
</feature>
<evidence type="ECO:0000313" key="4">
    <source>
        <dbReference type="Proteomes" id="UP001499954"/>
    </source>
</evidence>
<evidence type="ECO:0000259" key="2">
    <source>
        <dbReference type="Pfam" id="PF11795"/>
    </source>
</evidence>
<evidence type="ECO:0000313" key="3">
    <source>
        <dbReference type="EMBL" id="GAA1967298.1"/>
    </source>
</evidence>
<dbReference type="Proteomes" id="UP001499954">
    <property type="component" value="Unassembled WGS sequence"/>
</dbReference>
<keyword evidence="4" id="KW-1185">Reference proteome</keyword>
<comment type="caution">
    <text evidence="3">The sequence shown here is derived from an EMBL/GenBank/DDBJ whole genome shotgun (WGS) entry which is preliminary data.</text>
</comment>